<dbReference type="EMBL" id="QWEG01000009">
    <property type="protein sequence ID" value="RHW38076.1"/>
    <property type="molecule type" value="Genomic_DNA"/>
</dbReference>
<dbReference type="AlphaFoldDB" id="A0A417YS06"/>
<sequence>MPLVKISGLKKSFKGNEVIKGLNFVLKRGKCTALLGPNGAGKTTTLKMLSGLLAPSTGTIEFSDAKKGEDIRRFIGYLPQYPVFYDWMSGGEFLEYAGRLAGLQKKEAKERTEELLALTGIADAKKRAVGKYSGGMKQRLGIAQALIHRPKLIMLDEPVSALDPFGRREVLELLERLKTETTVLFSTHILNDAEEVCDEILFLHDGKIVEAGTMEELRERHQQQKIELQFRGSAENVEELFAASPFVQKTVRSGANLTLLVNDIEGARKIILQTASEKDLPLVKFESSRMSLEDIFMKVVAK</sequence>
<accession>A0A417YS06</accession>
<dbReference type="Pfam" id="PF13732">
    <property type="entry name" value="DrrA1-3_C"/>
    <property type="match status" value="1"/>
</dbReference>
<dbReference type="OrthoDB" id="9804819at2"/>
<dbReference type="PANTHER" id="PTHR43335:SF11">
    <property type="entry name" value="ABC TRANSPORTER RELATED"/>
    <property type="match status" value="1"/>
</dbReference>
<dbReference type="PROSITE" id="PS50893">
    <property type="entry name" value="ABC_TRANSPORTER_2"/>
    <property type="match status" value="1"/>
</dbReference>
<dbReference type="CDD" id="cd03230">
    <property type="entry name" value="ABC_DR_subfamily_A"/>
    <property type="match status" value="1"/>
</dbReference>
<reference evidence="6 7" key="1">
    <citation type="journal article" date="2017" name="Int. J. Syst. Evol. Microbiol.">
        <title>Bacillus notoginsengisoli sp. nov., a novel bacterium isolated from the rhizosphere of Panax notoginseng.</title>
        <authorList>
            <person name="Zhang M.Y."/>
            <person name="Cheng J."/>
            <person name="Cai Y."/>
            <person name="Zhang T.Y."/>
            <person name="Wu Y.Y."/>
            <person name="Manikprabhu D."/>
            <person name="Li W.J."/>
            <person name="Zhang Y.X."/>
        </authorList>
    </citation>
    <scope>NUCLEOTIDE SEQUENCE [LARGE SCALE GENOMIC DNA]</scope>
    <source>
        <strain evidence="6 7">JCM 30743</strain>
    </source>
</reference>
<dbReference type="SUPFAM" id="SSF52540">
    <property type="entry name" value="P-loop containing nucleoside triphosphate hydrolases"/>
    <property type="match status" value="1"/>
</dbReference>
<dbReference type="InterPro" id="IPR003439">
    <property type="entry name" value="ABC_transporter-like_ATP-bd"/>
</dbReference>
<evidence type="ECO:0000313" key="6">
    <source>
        <dbReference type="EMBL" id="RHW38076.1"/>
    </source>
</evidence>
<keyword evidence="4 6" id="KW-0067">ATP-binding</keyword>
<dbReference type="PROSITE" id="PS00211">
    <property type="entry name" value="ABC_TRANSPORTER_1"/>
    <property type="match status" value="1"/>
</dbReference>
<dbReference type="InterPro" id="IPR025302">
    <property type="entry name" value="DrrA1/2-like_C"/>
</dbReference>
<protein>
    <submittedName>
        <fullName evidence="6">ABC transporter ATP-binding protein</fullName>
    </submittedName>
</protein>
<dbReference type="InterPro" id="IPR003593">
    <property type="entry name" value="AAA+_ATPase"/>
</dbReference>
<dbReference type="InterPro" id="IPR027417">
    <property type="entry name" value="P-loop_NTPase"/>
</dbReference>
<dbReference type="GO" id="GO:0005524">
    <property type="term" value="F:ATP binding"/>
    <property type="evidence" value="ECO:0007669"/>
    <property type="project" value="UniProtKB-KW"/>
</dbReference>
<dbReference type="Proteomes" id="UP000284416">
    <property type="component" value="Unassembled WGS sequence"/>
</dbReference>
<gene>
    <name evidence="6" type="ORF">D1B31_14960</name>
</gene>
<dbReference type="Pfam" id="PF00005">
    <property type="entry name" value="ABC_tran"/>
    <property type="match status" value="1"/>
</dbReference>
<keyword evidence="3" id="KW-0547">Nucleotide-binding</keyword>
<organism evidence="6 7">
    <name type="scientific">Neobacillus notoginsengisoli</name>
    <dbReference type="NCBI Taxonomy" id="1578198"/>
    <lineage>
        <taxon>Bacteria</taxon>
        <taxon>Bacillati</taxon>
        <taxon>Bacillota</taxon>
        <taxon>Bacilli</taxon>
        <taxon>Bacillales</taxon>
        <taxon>Bacillaceae</taxon>
        <taxon>Neobacillus</taxon>
    </lineage>
</organism>
<dbReference type="GO" id="GO:0016887">
    <property type="term" value="F:ATP hydrolysis activity"/>
    <property type="evidence" value="ECO:0007669"/>
    <property type="project" value="InterPro"/>
</dbReference>
<keyword evidence="2" id="KW-0813">Transport</keyword>
<evidence type="ECO:0000256" key="4">
    <source>
        <dbReference type="ARBA" id="ARBA00022840"/>
    </source>
</evidence>
<comment type="similarity">
    <text evidence="1">Belongs to the ABC transporter superfamily.</text>
</comment>
<evidence type="ECO:0000256" key="2">
    <source>
        <dbReference type="ARBA" id="ARBA00022448"/>
    </source>
</evidence>
<evidence type="ECO:0000256" key="3">
    <source>
        <dbReference type="ARBA" id="ARBA00022741"/>
    </source>
</evidence>
<evidence type="ECO:0000259" key="5">
    <source>
        <dbReference type="PROSITE" id="PS50893"/>
    </source>
</evidence>
<evidence type="ECO:0000256" key="1">
    <source>
        <dbReference type="ARBA" id="ARBA00005417"/>
    </source>
</evidence>
<evidence type="ECO:0000313" key="7">
    <source>
        <dbReference type="Proteomes" id="UP000284416"/>
    </source>
</evidence>
<dbReference type="SMART" id="SM00382">
    <property type="entry name" value="AAA"/>
    <property type="match status" value="1"/>
</dbReference>
<keyword evidence="7" id="KW-1185">Reference proteome</keyword>
<dbReference type="RefSeq" id="WP_118921777.1">
    <property type="nucleotide sequence ID" value="NZ_QWEG01000009.1"/>
</dbReference>
<dbReference type="PANTHER" id="PTHR43335">
    <property type="entry name" value="ABC TRANSPORTER, ATP-BINDING PROTEIN"/>
    <property type="match status" value="1"/>
</dbReference>
<feature type="domain" description="ABC transporter" evidence="5">
    <location>
        <begin position="4"/>
        <end position="230"/>
    </location>
</feature>
<name>A0A417YS06_9BACI</name>
<dbReference type="InterPro" id="IPR017871">
    <property type="entry name" value="ABC_transporter-like_CS"/>
</dbReference>
<proteinExistence type="inferred from homology"/>
<comment type="caution">
    <text evidence="6">The sequence shown here is derived from an EMBL/GenBank/DDBJ whole genome shotgun (WGS) entry which is preliminary data.</text>
</comment>
<dbReference type="Gene3D" id="3.40.50.300">
    <property type="entry name" value="P-loop containing nucleotide triphosphate hydrolases"/>
    <property type="match status" value="1"/>
</dbReference>